<keyword evidence="1" id="KW-1133">Transmembrane helix</keyword>
<organism evidence="2 3">
    <name type="scientific">Saccharolobus islandicus (strain M.14.25 / Kamchatka #1)</name>
    <name type="common">Sulfolobus islandicus</name>
    <dbReference type="NCBI Taxonomy" id="427317"/>
    <lineage>
        <taxon>Archaea</taxon>
        <taxon>Thermoproteota</taxon>
        <taxon>Thermoprotei</taxon>
        <taxon>Sulfolobales</taxon>
        <taxon>Sulfolobaceae</taxon>
        <taxon>Saccharolobus</taxon>
    </lineage>
</organism>
<sequence>MQEDYGYTFLLLSRILRSVGIIYITLSSSLYLSAIGVKPEIIGIIFLGAIGFSSALNLALGMIGDRTGYKKVLIFVEILASIASILLALSINQILIFAALIIGGVGGAAGGIRGVFSPGLTALVASNWNDEKERVRRLSFLMSASSLSGIGGSILLSLRSYISNSVDGYRMLYFISFVLLLASAISLLFVKEVTRPKKTSKVMKKSSMKFISKVVVSNSITGFGLGIAIPLLPLWYNLAFHANSFEIGLIFTISYLTTAIGSLLSNKIRFDPLKVASITRILNGVFLIAMALSPWLPLAAGLYIARGLNAGVGAPNRSAVNVRGVSAEDFGTASSFQGLATRLSQMSSAISGYLLDVSYSLPLEIGGLLQTVGGYLYMKLLATSTNKKVDS</sequence>
<evidence type="ECO:0000313" key="3">
    <source>
        <dbReference type="Proteomes" id="UP000001350"/>
    </source>
</evidence>
<feature type="transmembrane region" description="Helical" evidence="1">
    <location>
        <begin position="15"/>
        <end position="35"/>
    </location>
</feature>
<dbReference type="PANTHER" id="PTHR23520">
    <property type="entry name" value="TRANSPORTER, PUTATIVE (AFU_ORTHOLOGUE AFUA_3G04000)-RELATED"/>
    <property type="match status" value="1"/>
</dbReference>
<dbReference type="AlphaFoldDB" id="C3MT31"/>
<name>C3MT31_SACI4</name>
<dbReference type="InterPro" id="IPR036259">
    <property type="entry name" value="MFS_trans_sf"/>
</dbReference>
<dbReference type="HOGENOM" id="CLU_025894_3_0_2"/>
<dbReference type="Pfam" id="PF07690">
    <property type="entry name" value="MFS_1"/>
    <property type="match status" value="2"/>
</dbReference>
<feature type="transmembrane region" description="Helical" evidence="1">
    <location>
        <begin position="210"/>
        <end position="235"/>
    </location>
</feature>
<proteinExistence type="predicted"/>
<dbReference type="Proteomes" id="UP000001350">
    <property type="component" value="Chromosome"/>
</dbReference>
<dbReference type="GeneID" id="84062896"/>
<dbReference type="InterPro" id="IPR011701">
    <property type="entry name" value="MFS"/>
</dbReference>
<dbReference type="GO" id="GO:0022857">
    <property type="term" value="F:transmembrane transporter activity"/>
    <property type="evidence" value="ECO:0007669"/>
    <property type="project" value="InterPro"/>
</dbReference>
<feature type="transmembrane region" description="Helical" evidence="1">
    <location>
        <begin position="247"/>
        <end position="264"/>
    </location>
</feature>
<reference evidence="2 3" key="1">
    <citation type="journal article" date="2009" name="Proc. Natl. Acad. Sci. U.S.A.">
        <title>Biogeography of the Sulfolobus islandicus pan-genome.</title>
        <authorList>
            <person name="Reno M.L."/>
            <person name="Held N.L."/>
            <person name="Fields C.J."/>
            <person name="Burke P.V."/>
            <person name="Whitaker R.J."/>
        </authorList>
    </citation>
    <scope>NUCLEOTIDE SEQUENCE [LARGE SCALE GENOMIC DNA]</scope>
    <source>
        <strain evidence="3">M.14.25 / Kamchatka #1</strain>
    </source>
</reference>
<feature type="transmembrane region" description="Helical" evidence="1">
    <location>
        <begin position="137"/>
        <end position="158"/>
    </location>
</feature>
<accession>C3MT31</accession>
<keyword evidence="1" id="KW-0812">Transmembrane</keyword>
<dbReference type="KEGG" id="sia:M1425_2615"/>
<protein>
    <submittedName>
        <fullName evidence="2">Major facilitator superfamily MFS_1</fullName>
    </submittedName>
</protein>
<dbReference type="PANTHER" id="PTHR23520:SF5">
    <property type="entry name" value="TRANSPORTER, PUTATIVE (AFU_ORTHOLOGUE AFUA_3G04000)-RELATED"/>
    <property type="match status" value="1"/>
</dbReference>
<dbReference type="Gene3D" id="1.20.1250.20">
    <property type="entry name" value="MFS general substrate transporter like domains"/>
    <property type="match status" value="2"/>
</dbReference>
<feature type="transmembrane region" description="Helical" evidence="1">
    <location>
        <begin position="95"/>
        <end position="116"/>
    </location>
</feature>
<keyword evidence="1" id="KW-0472">Membrane</keyword>
<dbReference type="EMBL" id="CP001400">
    <property type="protein sequence ID" value="ACP39324.1"/>
    <property type="molecule type" value="Genomic_DNA"/>
</dbReference>
<feature type="transmembrane region" description="Helical" evidence="1">
    <location>
        <begin position="170"/>
        <end position="190"/>
    </location>
</feature>
<dbReference type="SUPFAM" id="SSF103473">
    <property type="entry name" value="MFS general substrate transporter"/>
    <property type="match status" value="1"/>
</dbReference>
<feature type="transmembrane region" description="Helical" evidence="1">
    <location>
        <begin position="72"/>
        <end position="89"/>
    </location>
</feature>
<evidence type="ECO:0000256" key="1">
    <source>
        <dbReference type="SAM" id="Phobius"/>
    </source>
</evidence>
<evidence type="ECO:0000313" key="2">
    <source>
        <dbReference type="EMBL" id="ACP39324.1"/>
    </source>
</evidence>
<gene>
    <name evidence="2" type="ordered locus">M1425_2615</name>
</gene>
<feature type="transmembrane region" description="Helical" evidence="1">
    <location>
        <begin position="285"/>
        <end position="305"/>
    </location>
</feature>
<dbReference type="RefSeq" id="WP_012712528.1">
    <property type="nucleotide sequence ID" value="NC_012588.1"/>
</dbReference>
<feature type="transmembrane region" description="Helical" evidence="1">
    <location>
        <begin position="41"/>
        <end position="60"/>
    </location>
</feature>